<evidence type="ECO:0000313" key="2">
    <source>
        <dbReference type="EMBL" id="GBD07956.1"/>
    </source>
</evidence>
<dbReference type="PANTHER" id="PTHR42860:SF1">
    <property type="entry name" value="VITAMIN B12-BINDING PROTEIN"/>
    <property type="match status" value="1"/>
</dbReference>
<dbReference type="InterPro" id="IPR002491">
    <property type="entry name" value="ABC_transptr_periplasmic_BD"/>
</dbReference>
<dbReference type="CDD" id="cd01144">
    <property type="entry name" value="BtuF"/>
    <property type="match status" value="1"/>
</dbReference>
<comment type="caution">
    <text evidence="2">The sequence shown here is derived from an EMBL/GenBank/DDBJ whole genome shotgun (WGS) entry which is preliminary data.</text>
</comment>
<organism evidence="2 3">
    <name type="scientific">Candidatus Thermoflexus japonica</name>
    <dbReference type="NCBI Taxonomy" id="2035417"/>
    <lineage>
        <taxon>Bacteria</taxon>
        <taxon>Bacillati</taxon>
        <taxon>Chloroflexota</taxon>
        <taxon>Thermoflexia</taxon>
        <taxon>Thermoflexales</taxon>
        <taxon>Thermoflexaceae</taxon>
        <taxon>Thermoflexus</taxon>
    </lineage>
</organism>
<name>A0A2H5Y3E4_9CHLR</name>
<evidence type="ECO:0000313" key="3">
    <source>
        <dbReference type="Proteomes" id="UP000236642"/>
    </source>
</evidence>
<accession>A0A2H5Y3E4</accession>
<gene>
    <name evidence="2" type="primary">btuF_1</name>
    <name evidence="2" type="ORF">HRbin22_00182</name>
</gene>
<dbReference type="Pfam" id="PF01497">
    <property type="entry name" value="Peripla_BP_2"/>
    <property type="match status" value="1"/>
</dbReference>
<dbReference type="SUPFAM" id="SSF53807">
    <property type="entry name" value="Helical backbone' metal receptor"/>
    <property type="match status" value="1"/>
</dbReference>
<dbReference type="Gene3D" id="3.40.50.1980">
    <property type="entry name" value="Nitrogenase molybdenum iron protein domain"/>
    <property type="match status" value="2"/>
</dbReference>
<evidence type="ECO:0000259" key="1">
    <source>
        <dbReference type="PROSITE" id="PS50983"/>
    </source>
</evidence>
<reference evidence="3" key="1">
    <citation type="submission" date="2017-09" db="EMBL/GenBank/DDBJ databases">
        <title>Metaegenomics of thermophilic ammonia-oxidizing enrichment culture.</title>
        <authorList>
            <person name="Kato S."/>
            <person name="Suzuki K."/>
        </authorList>
    </citation>
    <scope>NUCLEOTIDE SEQUENCE [LARGE SCALE GENOMIC DNA]</scope>
</reference>
<dbReference type="Proteomes" id="UP000236642">
    <property type="component" value="Unassembled WGS sequence"/>
</dbReference>
<proteinExistence type="predicted"/>
<dbReference type="InterPro" id="IPR051030">
    <property type="entry name" value="Vitamin_B12-ABC_binding"/>
</dbReference>
<dbReference type="PANTHER" id="PTHR42860">
    <property type="entry name" value="VITAMIN B12-BINDING PROTEIN"/>
    <property type="match status" value="1"/>
</dbReference>
<feature type="domain" description="Fe/B12 periplasmic-binding" evidence="1">
    <location>
        <begin position="2"/>
        <end position="290"/>
    </location>
</feature>
<dbReference type="AlphaFoldDB" id="A0A2H5Y3E4"/>
<protein>
    <submittedName>
        <fullName evidence="2">Vitamin B12-binding protein</fullName>
    </submittedName>
</protein>
<dbReference type="EMBL" id="BEHY01000002">
    <property type="protein sequence ID" value="GBD07956.1"/>
    <property type="molecule type" value="Genomic_DNA"/>
</dbReference>
<dbReference type="PROSITE" id="PS50983">
    <property type="entry name" value="FE_B12_PBP"/>
    <property type="match status" value="1"/>
</dbReference>
<sequence length="312" mass="34666">MRIVSLLPGATEMVCALGLEDHLVGISHECDFPPEVVASLPRLTRSTLPEGLSDPAAIDAAVREKARRGEPLYMIDEEQLAALEPDLVLTQALCEVCAVPMGQAARASGQLRRPPRVIAVNTYRLEDLFESLRQIAEAAGVPERAESRIREWCHRLAWVETAVAGAPRPRVLMLEWLDPPFSCGHWVPEMVTIAGGIEVMGRAGEPSRRIRWEEVEEAEPEVIALIPCGYRLDEVIAARPLIERVPFWTRIPAVRRGHIYALDASAYFSRPGPRTIDGIELLAALFHPDRFHTPLVERAAQRLSHPTLSPSR</sequence>